<proteinExistence type="predicted"/>
<sequence>MKKQYAVIGNPVLHSLSPLIHQRAFDFYQIEARYFAYEVEDFSAFMQYFHAGNQTGNTVSHARDVSRAHDVPLFQEGGFIPYSYLGCQGGLYQKNLKLVPYAGQDFSFPLQGLSVTIPHKKAVLQAADRIGYKARLAGAANTLYWDKGELVAENTDIAGFFAPLEAYFHNNPPFHSVLVYGAGGAACAVLTALLHMRELQTVYLCARREEQAQELISHFKAHGDLMREYGLNTKAELRFIPLRHEEFACDLAVNTIPQWGAEAVSPRADFTGVRFAYDLTYKQTPFLEKAQEYGVFCQDGKTMFIEQAKAQFKFWTGLEIPIRCYQDIF</sequence>
<dbReference type="InterPro" id="IPR041121">
    <property type="entry name" value="SDH_C"/>
</dbReference>
<dbReference type="RefSeq" id="WP_334314812.1">
    <property type="nucleotide sequence ID" value="NZ_CP065938.1"/>
</dbReference>
<protein>
    <submittedName>
        <fullName evidence="6">Shikimate dehydrogenase</fullName>
    </submittedName>
</protein>
<evidence type="ECO:0000256" key="3">
    <source>
        <dbReference type="ARBA" id="ARBA00023141"/>
    </source>
</evidence>
<dbReference type="PANTHER" id="PTHR21089">
    <property type="entry name" value="SHIKIMATE DEHYDROGENASE"/>
    <property type="match status" value="1"/>
</dbReference>
<dbReference type="SUPFAM" id="SSF51735">
    <property type="entry name" value="NAD(P)-binding Rossmann-fold domains"/>
    <property type="match status" value="1"/>
</dbReference>
<evidence type="ECO:0000259" key="5">
    <source>
        <dbReference type="Pfam" id="PF18317"/>
    </source>
</evidence>
<dbReference type="Pfam" id="PF18317">
    <property type="entry name" value="SDH_C"/>
    <property type="match status" value="1"/>
</dbReference>
<name>A0ABY5Y1W0_9BACT</name>
<dbReference type="InterPro" id="IPR046346">
    <property type="entry name" value="Aminoacid_DH-like_N_sf"/>
</dbReference>
<organism evidence="6 7">
    <name type="scientific">Taurinivorans muris</name>
    <dbReference type="NCBI Taxonomy" id="2787751"/>
    <lineage>
        <taxon>Bacteria</taxon>
        <taxon>Pseudomonadati</taxon>
        <taxon>Thermodesulfobacteriota</taxon>
        <taxon>Desulfovibrionia</taxon>
        <taxon>Desulfovibrionales</taxon>
        <taxon>Desulfovibrionaceae</taxon>
        <taxon>Taurinivorans</taxon>
    </lineage>
</organism>
<evidence type="ECO:0000256" key="1">
    <source>
        <dbReference type="ARBA" id="ARBA00004871"/>
    </source>
</evidence>
<gene>
    <name evidence="6" type="ORF">JBF11_07220</name>
</gene>
<reference evidence="6" key="1">
    <citation type="submission" date="2020-12" db="EMBL/GenBank/DDBJ databases">
        <title>Taurinivorans muris gen. nov., sp. nov., fundamental and realized metabolic niche of a ubiquitous sulfidogenic bacterium in the murine intestine.</title>
        <authorList>
            <person name="Ye H."/>
            <person name="Hanson B.T."/>
            <person name="Loy A."/>
        </authorList>
    </citation>
    <scope>NUCLEOTIDE SEQUENCE</scope>
    <source>
        <strain evidence="6">LT0009</strain>
    </source>
</reference>
<dbReference type="Gene3D" id="3.40.50.10860">
    <property type="entry name" value="Leucine Dehydrogenase, chain A, domain 1"/>
    <property type="match status" value="2"/>
</dbReference>
<feature type="domain" description="SDH C-terminal" evidence="5">
    <location>
        <begin position="302"/>
        <end position="322"/>
    </location>
</feature>
<keyword evidence="7" id="KW-1185">Reference proteome</keyword>
<dbReference type="CDD" id="cd01065">
    <property type="entry name" value="NAD_bind_Shikimate_DH"/>
    <property type="match status" value="1"/>
</dbReference>
<dbReference type="InterPro" id="IPR013708">
    <property type="entry name" value="Shikimate_DH-bd_N"/>
</dbReference>
<dbReference type="Pfam" id="PF08501">
    <property type="entry name" value="Shikimate_dh_N"/>
    <property type="match status" value="2"/>
</dbReference>
<comment type="pathway">
    <text evidence="1">Metabolic intermediate biosynthesis; chorismate biosynthesis; chorismate from D-erythrose 4-phosphate and phosphoenolpyruvate: step 4/7.</text>
</comment>
<dbReference type="Proteomes" id="UP001058120">
    <property type="component" value="Chromosome"/>
</dbReference>
<evidence type="ECO:0000256" key="2">
    <source>
        <dbReference type="ARBA" id="ARBA00023002"/>
    </source>
</evidence>
<keyword evidence="2" id="KW-0560">Oxidoreductase</keyword>
<accession>A0ABY5Y1W0</accession>
<evidence type="ECO:0000313" key="6">
    <source>
        <dbReference type="EMBL" id="UWX05243.1"/>
    </source>
</evidence>
<dbReference type="EMBL" id="CP065938">
    <property type="protein sequence ID" value="UWX05243.1"/>
    <property type="molecule type" value="Genomic_DNA"/>
</dbReference>
<evidence type="ECO:0000259" key="4">
    <source>
        <dbReference type="Pfam" id="PF08501"/>
    </source>
</evidence>
<evidence type="ECO:0000313" key="7">
    <source>
        <dbReference type="Proteomes" id="UP001058120"/>
    </source>
</evidence>
<dbReference type="Gene3D" id="3.40.50.720">
    <property type="entry name" value="NAD(P)-binding Rossmann-like Domain"/>
    <property type="match status" value="1"/>
</dbReference>
<feature type="domain" description="Shikimate dehydrogenase substrate binding N-terminal" evidence="4">
    <location>
        <begin position="110"/>
        <end position="143"/>
    </location>
</feature>
<dbReference type="PANTHER" id="PTHR21089:SF1">
    <property type="entry name" value="BIFUNCTIONAL 3-DEHYDROQUINATE DEHYDRATASE_SHIKIMATE DEHYDROGENASE, CHLOROPLASTIC"/>
    <property type="match status" value="1"/>
</dbReference>
<feature type="domain" description="Shikimate dehydrogenase substrate binding N-terminal" evidence="4">
    <location>
        <begin position="7"/>
        <end position="60"/>
    </location>
</feature>
<keyword evidence="3" id="KW-0057">Aromatic amino acid biosynthesis</keyword>
<dbReference type="InterPro" id="IPR022893">
    <property type="entry name" value="Shikimate_DH_fam"/>
</dbReference>
<keyword evidence="3" id="KW-0028">Amino-acid biosynthesis</keyword>
<dbReference type="InterPro" id="IPR036291">
    <property type="entry name" value="NAD(P)-bd_dom_sf"/>
</dbReference>
<dbReference type="SUPFAM" id="SSF53223">
    <property type="entry name" value="Aminoacid dehydrogenase-like, N-terminal domain"/>
    <property type="match status" value="2"/>
</dbReference>